<dbReference type="InterPro" id="IPR051916">
    <property type="entry name" value="GPI-anchor_lipid_remodeler"/>
</dbReference>
<organism evidence="2 3">
    <name type="scientific">Vibrio agarilyticus</name>
    <dbReference type="NCBI Taxonomy" id="2726741"/>
    <lineage>
        <taxon>Bacteria</taxon>
        <taxon>Pseudomonadati</taxon>
        <taxon>Pseudomonadota</taxon>
        <taxon>Gammaproteobacteria</taxon>
        <taxon>Vibrionales</taxon>
        <taxon>Vibrionaceae</taxon>
        <taxon>Vibrio</taxon>
    </lineage>
</organism>
<dbReference type="PANTHER" id="PTHR14859:SF15">
    <property type="entry name" value="ENDONUCLEASE_EXONUCLEASE_PHOSPHATASE DOMAIN-CONTAINING PROTEIN"/>
    <property type="match status" value="1"/>
</dbReference>
<feature type="domain" description="Endonuclease/exonuclease/phosphatase" evidence="1">
    <location>
        <begin position="51"/>
        <end position="339"/>
    </location>
</feature>
<dbReference type="AlphaFoldDB" id="A0A7X8TR86"/>
<dbReference type="Gene3D" id="3.60.10.10">
    <property type="entry name" value="Endonuclease/exonuclease/phosphatase"/>
    <property type="match status" value="1"/>
</dbReference>
<evidence type="ECO:0000259" key="1">
    <source>
        <dbReference type="Pfam" id="PF03372"/>
    </source>
</evidence>
<evidence type="ECO:0000313" key="3">
    <source>
        <dbReference type="Proteomes" id="UP000535589"/>
    </source>
</evidence>
<keyword evidence="2" id="KW-0269">Exonuclease</keyword>
<protein>
    <submittedName>
        <fullName evidence="2">Endonuclease/exonuclease/phosphatase family protein</fullName>
    </submittedName>
</protein>
<dbReference type="Pfam" id="PF03372">
    <property type="entry name" value="Exo_endo_phos"/>
    <property type="match status" value="1"/>
</dbReference>
<keyword evidence="2" id="KW-0255">Endonuclease</keyword>
<dbReference type="GO" id="GO:0016020">
    <property type="term" value="C:membrane"/>
    <property type="evidence" value="ECO:0007669"/>
    <property type="project" value="GOC"/>
</dbReference>
<dbReference type="GO" id="GO:0004527">
    <property type="term" value="F:exonuclease activity"/>
    <property type="evidence" value="ECO:0007669"/>
    <property type="project" value="UniProtKB-KW"/>
</dbReference>
<gene>
    <name evidence="2" type="ORF">HGP28_10420</name>
</gene>
<dbReference type="SUPFAM" id="SSF56219">
    <property type="entry name" value="DNase I-like"/>
    <property type="match status" value="1"/>
</dbReference>
<comment type="caution">
    <text evidence="2">The sequence shown here is derived from an EMBL/GenBank/DDBJ whole genome shotgun (WGS) entry which is preliminary data.</text>
</comment>
<dbReference type="InterPro" id="IPR036691">
    <property type="entry name" value="Endo/exonu/phosph_ase_sf"/>
</dbReference>
<name>A0A7X8TR86_9VIBR</name>
<keyword evidence="2" id="KW-0378">Hydrolase</keyword>
<evidence type="ECO:0000313" key="2">
    <source>
        <dbReference type="EMBL" id="NLS13305.1"/>
    </source>
</evidence>
<keyword evidence="3" id="KW-1185">Reference proteome</keyword>
<keyword evidence="2" id="KW-0540">Nuclease</keyword>
<dbReference type="EMBL" id="JABAIK010000009">
    <property type="protein sequence ID" value="NLS13305.1"/>
    <property type="molecule type" value="Genomic_DNA"/>
</dbReference>
<reference evidence="2 3" key="1">
    <citation type="submission" date="2020-04" db="EMBL/GenBank/DDBJ databases">
        <title>Vibrio sp. SM6, a novel species isolated from seawater.</title>
        <authorList>
            <person name="Wang X."/>
        </authorList>
    </citation>
    <scope>NUCLEOTIDE SEQUENCE [LARGE SCALE GENOMIC DNA]</scope>
    <source>
        <strain evidence="2 3">SM6</strain>
    </source>
</reference>
<sequence>MSSALEPPRNRQNSLTIATMNLFNYLAPPNAFYDFINIYDNARWISKNQWITDTLAQLDADIIGFQEVFSIEALRSLTQSAGYAYFATVDLPSVTDDYLYHDPVVALASRYPIEHLCALVSPYPDIHFSRTPLKARISIPNIGALDVYVVHLKSQRPTELNQVFLIANDSANQTASTFQNAGRQTPKDEAVGRWLSTIQRGWETLLLNQTMMDFHQQSPAPAVLLGDFNQTLESAEMHPLCVSAPNGLGLCDAWQLAKTALAHHSDDRFTNENKIDESKAERPATFYHINQGKVLDYILLSDEFDATRADHIAYVNSVTVIDQHLVNPNFERDRDASDHAVVKTTLTIR</sequence>
<proteinExistence type="predicted"/>
<dbReference type="GO" id="GO:0006506">
    <property type="term" value="P:GPI anchor biosynthetic process"/>
    <property type="evidence" value="ECO:0007669"/>
    <property type="project" value="TreeGrafter"/>
</dbReference>
<dbReference type="GO" id="GO:0004519">
    <property type="term" value="F:endonuclease activity"/>
    <property type="evidence" value="ECO:0007669"/>
    <property type="project" value="UniProtKB-KW"/>
</dbReference>
<accession>A0A7X8TR86</accession>
<dbReference type="PANTHER" id="PTHR14859">
    <property type="entry name" value="CALCOFLUOR WHITE HYPERSENSITIVE PROTEIN PRECURSOR"/>
    <property type="match status" value="1"/>
</dbReference>
<dbReference type="Proteomes" id="UP000535589">
    <property type="component" value="Unassembled WGS sequence"/>
</dbReference>
<dbReference type="InterPro" id="IPR005135">
    <property type="entry name" value="Endo/exonuclease/phosphatase"/>
</dbReference>